<evidence type="ECO:0000313" key="4">
    <source>
        <dbReference type="EMBL" id="MFD2581950.1"/>
    </source>
</evidence>
<evidence type="ECO:0000313" key="5">
    <source>
        <dbReference type="Proteomes" id="UP001597461"/>
    </source>
</evidence>
<proteinExistence type="predicted"/>
<dbReference type="InterPro" id="IPR050595">
    <property type="entry name" value="Bact_response_regulator"/>
</dbReference>
<dbReference type="RefSeq" id="WP_379076073.1">
    <property type="nucleotide sequence ID" value="NZ_JBHULL010000005.1"/>
</dbReference>
<reference evidence="5" key="1">
    <citation type="journal article" date="2019" name="Int. J. Syst. Evol. Microbiol.">
        <title>The Global Catalogue of Microorganisms (GCM) 10K type strain sequencing project: providing services to taxonomists for standard genome sequencing and annotation.</title>
        <authorList>
            <consortium name="The Broad Institute Genomics Platform"/>
            <consortium name="The Broad Institute Genome Sequencing Center for Infectious Disease"/>
            <person name="Wu L."/>
            <person name="Ma J."/>
        </authorList>
    </citation>
    <scope>NUCLEOTIDE SEQUENCE [LARGE SCALE GENOMIC DNA]</scope>
    <source>
        <strain evidence="5">KCTC 42866</strain>
    </source>
</reference>
<evidence type="ECO:0000256" key="1">
    <source>
        <dbReference type="ARBA" id="ARBA00022553"/>
    </source>
</evidence>
<dbReference type="InterPro" id="IPR001789">
    <property type="entry name" value="Sig_transdc_resp-reg_receiver"/>
</dbReference>
<dbReference type="PANTHER" id="PTHR44591:SF3">
    <property type="entry name" value="RESPONSE REGULATORY DOMAIN-CONTAINING PROTEIN"/>
    <property type="match status" value="1"/>
</dbReference>
<organism evidence="4 5">
    <name type="scientific">Pedobacter vanadiisoli</name>
    <dbReference type="NCBI Taxonomy" id="1761975"/>
    <lineage>
        <taxon>Bacteria</taxon>
        <taxon>Pseudomonadati</taxon>
        <taxon>Bacteroidota</taxon>
        <taxon>Sphingobacteriia</taxon>
        <taxon>Sphingobacteriales</taxon>
        <taxon>Sphingobacteriaceae</taxon>
        <taxon>Pedobacter</taxon>
    </lineage>
</organism>
<dbReference type="InterPro" id="IPR011006">
    <property type="entry name" value="CheY-like_superfamily"/>
</dbReference>
<dbReference type="SUPFAM" id="SSF52172">
    <property type="entry name" value="CheY-like"/>
    <property type="match status" value="1"/>
</dbReference>
<evidence type="ECO:0000259" key="3">
    <source>
        <dbReference type="PROSITE" id="PS50110"/>
    </source>
</evidence>
<dbReference type="Gene3D" id="3.40.50.2300">
    <property type="match status" value="1"/>
</dbReference>
<dbReference type="PROSITE" id="PS50110">
    <property type="entry name" value="RESPONSE_REGULATORY"/>
    <property type="match status" value="1"/>
</dbReference>
<keyword evidence="1 2" id="KW-0597">Phosphoprotein</keyword>
<comment type="caution">
    <text evidence="4">The sequence shown here is derived from an EMBL/GenBank/DDBJ whole genome shotgun (WGS) entry which is preliminary data.</text>
</comment>
<dbReference type="Pfam" id="PF00072">
    <property type="entry name" value="Response_reg"/>
    <property type="match status" value="1"/>
</dbReference>
<accession>A0ABW5MFI5</accession>
<name>A0ABW5MFI5_9SPHI</name>
<protein>
    <submittedName>
        <fullName evidence="4">PleD family two-component system response regulator</fullName>
    </submittedName>
</protein>
<gene>
    <name evidence="4" type="ORF">ACFSR6_05570</name>
</gene>
<evidence type="ECO:0000256" key="2">
    <source>
        <dbReference type="PROSITE-ProRule" id="PRU00169"/>
    </source>
</evidence>
<feature type="domain" description="Response regulatory" evidence="3">
    <location>
        <begin position="5"/>
        <end position="119"/>
    </location>
</feature>
<dbReference type="PANTHER" id="PTHR44591">
    <property type="entry name" value="STRESS RESPONSE REGULATOR PROTEIN 1"/>
    <property type="match status" value="1"/>
</dbReference>
<sequence length="119" mass="13426">MRAKLVYILEDDPDIREIVAFILTEAGYDIKEYGTAALFNAAVSEHLPDIIILDILLPDGNGLDICKQLRNNEVTSAIPVLMMSANKTRRDIDEYGCNADFISKPFDIDHFRQRVDLIA</sequence>
<dbReference type="EMBL" id="JBHULL010000005">
    <property type="protein sequence ID" value="MFD2581950.1"/>
    <property type="molecule type" value="Genomic_DNA"/>
</dbReference>
<feature type="modified residue" description="4-aspartylphosphate" evidence="2">
    <location>
        <position position="54"/>
    </location>
</feature>
<keyword evidence="5" id="KW-1185">Reference proteome</keyword>
<dbReference type="Proteomes" id="UP001597461">
    <property type="component" value="Unassembled WGS sequence"/>
</dbReference>
<dbReference type="SMART" id="SM00448">
    <property type="entry name" value="REC"/>
    <property type="match status" value="1"/>
</dbReference>